<feature type="compositionally biased region" description="Low complexity" evidence="1">
    <location>
        <begin position="215"/>
        <end position="226"/>
    </location>
</feature>
<protein>
    <submittedName>
        <fullName evidence="2">CENP-Q, a CENPA-CAD centromere complex subunit-domain-containing protein</fullName>
    </submittedName>
</protein>
<dbReference type="EMBL" id="JAULSU010000006">
    <property type="protein sequence ID" value="KAK0613748.1"/>
    <property type="molecule type" value="Genomic_DNA"/>
</dbReference>
<dbReference type="AlphaFoldDB" id="A0AA40BU44"/>
<dbReference type="InterPro" id="IPR025212">
    <property type="entry name" value="CAD_CENP-Q"/>
</dbReference>
<organism evidence="2 3">
    <name type="scientific">Immersiella caudata</name>
    <dbReference type="NCBI Taxonomy" id="314043"/>
    <lineage>
        <taxon>Eukaryota</taxon>
        <taxon>Fungi</taxon>
        <taxon>Dikarya</taxon>
        <taxon>Ascomycota</taxon>
        <taxon>Pezizomycotina</taxon>
        <taxon>Sordariomycetes</taxon>
        <taxon>Sordariomycetidae</taxon>
        <taxon>Sordariales</taxon>
        <taxon>Lasiosphaeriaceae</taxon>
        <taxon>Immersiella</taxon>
    </lineage>
</organism>
<feature type="compositionally biased region" description="Basic and acidic residues" evidence="1">
    <location>
        <begin position="49"/>
        <end position="64"/>
    </location>
</feature>
<feature type="region of interest" description="Disordered" evidence="1">
    <location>
        <begin position="1"/>
        <end position="329"/>
    </location>
</feature>
<dbReference type="InterPro" id="IPR017956">
    <property type="entry name" value="AT_hook_DNA-bd_motif"/>
</dbReference>
<sequence>MSEPRKRGRPRKSLENAIEIPAVAEPPQAKKRGRPAKNQDAEPQEAAAGDERPRKRMRETRVEGSAEGSSQQTKAAEKTKGNTSKKRAGKDDAGEPADTSTRRSNRGRRSADDNPWWAQKSGEGPAPAEQPQREAQTANQPVKRAQKHASEKVGKPMKKPAAAKPPPQKSAPAETQSKAGPSKTAKPSAEPPADGLGARRSGRDRRSADDKPWWSSQAGEGASAEAPPEKTGRGPPKKSKPGPKPGAKPGRPSLGEVAVSQAQNKTQKAPGPKGARRSSGARSQEQNSGDASEPKRRRRQSDNDEPPAPEAPTATSAPKYRHLTSRTRQIPRSTIAAKWTALDDGAIAAIDSIVTDASRPVLFRLRDRDQRHQQAQAILRTFTKRLHTKLVKGMPFPPPSTSAATGRGAAAAGASGYEAELDFERTVDAIQALEKTLDPLLHSVALLTAEKEREEAALERDYRSLKTLETNARAEARGWRERGKRDHILAPGLGPVDEAAESGEDKLELANKKTATSGVFEGLEGEELMTLSKQIGSHMESMKGNLQQIDGVLPAIVKTRAALQGVLHWYLDPAQYDQAVLG</sequence>
<dbReference type="GO" id="GO:0003677">
    <property type="term" value="F:DNA binding"/>
    <property type="evidence" value="ECO:0007669"/>
    <property type="project" value="InterPro"/>
</dbReference>
<proteinExistence type="predicted"/>
<dbReference type="Proteomes" id="UP001175000">
    <property type="component" value="Unassembled WGS sequence"/>
</dbReference>
<accession>A0AA40BU44</accession>
<name>A0AA40BU44_9PEZI</name>
<feature type="compositionally biased region" description="Basic residues" evidence="1">
    <location>
        <begin position="1"/>
        <end position="11"/>
    </location>
</feature>
<dbReference type="Pfam" id="PF13094">
    <property type="entry name" value="CENP-Q"/>
    <property type="match status" value="1"/>
</dbReference>
<evidence type="ECO:0000313" key="3">
    <source>
        <dbReference type="Proteomes" id="UP001175000"/>
    </source>
</evidence>
<feature type="compositionally biased region" description="Polar residues" evidence="1">
    <location>
        <begin position="280"/>
        <end position="290"/>
    </location>
</feature>
<dbReference type="SMART" id="SM00384">
    <property type="entry name" value="AT_hook"/>
    <property type="match status" value="2"/>
</dbReference>
<comment type="caution">
    <text evidence="2">The sequence shown here is derived from an EMBL/GenBank/DDBJ whole genome shotgun (WGS) entry which is preliminary data.</text>
</comment>
<keyword evidence="3" id="KW-1185">Reference proteome</keyword>
<reference evidence="2" key="1">
    <citation type="submission" date="2023-06" db="EMBL/GenBank/DDBJ databases">
        <title>Genome-scale phylogeny and comparative genomics of the fungal order Sordariales.</title>
        <authorList>
            <consortium name="Lawrence Berkeley National Laboratory"/>
            <person name="Hensen N."/>
            <person name="Bonometti L."/>
            <person name="Westerberg I."/>
            <person name="Brannstrom I.O."/>
            <person name="Guillou S."/>
            <person name="Cros-Aarteil S."/>
            <person name="Calhoun S."/>
            <person name="Haridas S."/>
            <person name="Kuo A."/>
            <person name="Mondo S."/>
            <person name="Pangilinan J."/>
            <person name="Riley R."/>
            <person name="Labutti K."/>
            <person name="Andreopoulos B."/>
            <person name="Lipzen A."/>
            <person name="Chen C."/>
            <person name="Yanf M."/>
            <person name="Daum C."/>
            <person name="Ng V."/>
            <person name="Clum A."/>
            <person name="Steindorff A."/>
            <person name="Ohm R."/>
            <person name="Martin F."/>
            <person name="Silar P."/>
            <person name="Natvig D."/>
            <person name="Lalanne C."/>
            <person name="Gautier V."/>
            <person name="Ament-Velasquez S.L."/>
            <person name="Kruys A."/>
            <person name="Hutchinson M.I."/>
            <person name="Powell A.J."/>
            <person name="Barry K."/>
            <person name="Miller A.N."/>
            <person name="Grigoriev I.V."/>
            <person name="Debuchy R."/>
            <person name="Gladieux P."/>
            <person name="Thoren M.H."/>
            <person name="Johannesson H."/>
        </authorList>
    </citation>
    <scope>NUCLEOTIDE SEQUENCE</scope>
    <source>
        <strain evidence="2">CBS 606.72</strain>
    </source>
</reference>
<gene>
    <name evidence="2" type="ORF">B0T14DRAFT_526822</name>
</gene>
<evidence type="ECO:0000313" key="2">
    <source>
        <dbReference type="EMBL" id="KAK0613748.1"/>
    </source>
</evidence>
<evidence type="ECO:0000256" key="1">
    <source>
        <dbReference type="SAM" id="MobiDB-lite"/>
    </source>
</evidence>